<keyword evidence="4" id="KW-1185">Reference proteome</keyword>
<dbReference type="EMBL" id="JACHET010000001">
    <property type="protein sequence ID" value="MBB6182690.1"/>
    <property type="molecule type" value="Genomic_DNA"/>
</dbReference>
<dbReference type="RefSeq" id="WP_043101755.1">
    <property type="nucleotide sequence ID" value="NZ_JACHET010000001.1"/>
</dbReference>
<evidence type="ECO:0000313" key="4">
    <source>
        <dbReference type="Proteomes" id="UP000029708"/>
    </source>
</evidence>
<dbReference type="Proteomes" id="UP000029708">
    <property type="component" value="Unassembled WGS sequence"/>
</dbReference>
<dbReference type="STRING" id="1543381.LF63_0110965"/>
<gene>
    <name evidence="3" type="ORF">HNQ86_000035</name>
    <name evidence="2" type="ORF">LF63_0110965</name>
</gene>
<keyword evidence="2" id="KW-0547">Nucleotide-binding</keyword>
<dbReference type="Gene3D" id="3.90.1490.10">
    <property type="entry name" value="putative n-type atp pyrophosphatase, domain 2"/>
    <property type="match status" value="1"/>
</dbReference>
<dbReference type="HOGENOM" id="CLU_010289_1_1_6"/>
<dbReference type="InterPro" id="IPR002761">
    <property type="entry name" value="Diphthami_syn_dom"/>
</dbReference>
<dbReference type="OrthoDB" id="3572539at2"/>
<evidence type="ECO:0000313" key="3">
    <source>
        <dbReference type="EMBL" id="MBB6182690.1"/>
    </source>
</evidence>
<comment type="caution">
    <text evidence="2">The sequence shown here is derived from an EMBL/GenBank/DDBJ whole genome shotgun (WGS) entry which is preliminary data.</text>
</comment>
<organism evidence="2 4">
    <name type="scientific">Oleiagrimonas soli</name>
    <dbReference type="NCBI Taxonomy" id="1543381"/>
    <lineage>
        <taxon>Bacteria</taxon>
        <taxon>Pseudomonadati</taxon>
        <taxon>Pseudomonadota</taxon>
        <taxon>Gammaproteobacteria</taxon>
        <taxon>Lysobacterales</taxon>
        <taxon>Rhodanobacteraceae</taxon>
        <taxon>Oleiagrimonas</taxon>
    </lineage>
</organism>
<feature type="domain" description="Diphthamide synthase" evidence="1">
    <location>
        <begin position="9"/>
        <end position="211"/>
    </location>
</feature>
<dbReference type="Proteomes" id="UP000560000">
    <property type="component" value="Unassembled WGS sequence"/>
</dbReference>
<reference evidence="2 4" key="1">
    <citation type="submission" date="2014-09" db="EMBL/GenBank/DDBJ databases">
        <title>Xanthomonadaceae 3.5X direct submission.</title>
        <authorList>
            <person name="Fang T."/>
            <person name="Wang H."/>
        </authorList>
    </citation>
    <scope>NUCLEOTIDE SEQUENCE [LARGE SCALE GENOMIC DNA]</scope>
    <source>
        <strain evidence="2 4">3.5X</strain>
    </source>
</reference>
<keyword evidence="2" id="KW-0067">ATP-binding</keyword>
<dbReference type="Gene3D" id="3.40.50.620">
    <property type="entry name" value="HUPs"/>
    <property type="match status" value="1"/>
</dbReference>
<name>A0A099CUA8_9GAMM</name>
<dbReference type="AlphaFoldDB" id="A0A099CUA8"/>
<dbReference type="Pfam" id="PF01902">
    <property type="entry name" value="Diphthami_syn_2"/>
    <property type="match status" value="1"/>
</dbReference>
<accession>A0A099CUA8</accession>
<dbReference type="InterPro" id="IPR014729">
    <property type="entry name" value="Rossmann-like_a/b/a_fold"/>
</dbReference>
<protein>
    <submittedName>
        <fullName evidence="2">ATP-binding protein</fullName>
    </submittedName>
</protein>
<reference evidence="3 5" key="2">
    <citation type="submission" date="2020-08" db="EMBL/GenBank/DDBJ databases">
        <title>Genomic Encyclopedia of Type Strains, Phase IV (KMG-IV): sequencing the most valuable type-strain genomes for metagenomic binning, comparative biology and taxonomic classification.</title>
        <authorList>
            <person name="Goeker M."/>
        </authorList>
    </citation>
    <scope>NUCLEOTIDE SEQUENCE [LARGE SCALE GENOMIC DNA]</scope>
    <source>
        <strain evidence="3 5">DSM 107085</strain>
    </source>
</reference>
<dbReference type="GO" id="GO:0005524">
    <property type="term" value="F:ATP binding"/>
    <property type="evidence" value="ECO:0007669"/>
    <property type="project" value="UniProtKB-KW"/>
</dbReference>
<sequence length="229" mass="25517">MTKPAPVLLAWSGGKDCLMALEALRADPSWQPVALLTTVTRTFDRIAMHGIRRDVLERQAQALELPLLTAEIDWPSSNDAYEKAHAAALQAAAARWPGLRHCAYGDLFLEDVRAYREQQLARMSWEGVFPLWKMDTARVARHFVQTGHRAMLVCVDTTQLDASFCGRAFDDALLDALPEGVDPCGENGEFHTLAFAGPAFRAPIALQRGESVLRDERFQYTDFLLDDGD</sequence>
<evidence type="ECO:0000259" key="1">
    <source>
        <dbReference type="Pfam" id="PF01902"/>
    </source>
</evidence>
<dbReference type="EMBL" id="JROI01000012">
    <property type="protein sequence ID" value="KGI77379.1"/>
    <property type="molecule type" value="Genomic_DNA"/>
</dbReference>
<evidence type="ECO:0000313" key="2">
    <source>
        <dbReference type="EMBL" id="KGI77379.1"/>
    </source>
</evidence>
<evidence type="ECO:0000313" key="5">
    <source>
        <dbReference type="Proteomes" id="UP000560000"/>
    </source>
</evidence>
<dbReference type="SUPFAM" id="SSF52402">
    <property type="entry name" value="Adenine nucleotide alpha hydrolases-like"/>
    <property type="match status" value="1"/>
</dbReference>
<proteinExistence type="predicted"/>